<comment type="caution">
    <text evidence="6">The sequence shown here is derived from an EMBL/GenBank/DDBJ whole genome shotgun (WGS) entry which is preliminary data.</text>
</comment>
<evidence type="ECO:0000259" key="5">
    <source>
        <dbReference type="PROSITE" id="PS51935"/>
    </source>
</evidence>
<evidence type="ECO:0000256" key="3">
    <source>
        <dbReference type="ARBA" id="ARBA00022801"/>
    </source>
</evidence>
<dbReference type="InterPro" id="IPR000064">
    <property type="entry name" value="NLP_P60_dom"/>
</dbReference>
<dbReference type="eggNOG" id="COG0791">
    <property type="taxonomic scope" value="Bacteria"/>
</dbReference>
<dbReference type="GO" id="GO:0008234">
    <property type="term" value="F:cysteine-type peptidase activity"/>
    <property type="evidence" value="ECO:0007669"/>
    <property type="project" value="UniProtKB-KW"/>
</dbReference>
<dbReference type="GO" id="GO:0006508">
    <property type="term" value="P:proteolysis"/>
    <property type="evidence" value="ECO:0007669"/>
    <property type="project" value="UniProtKB-KW"/>
</dbReference>
<dbReference type="OrthoDB" id="8481272at2"/>
<keyword evidence="2" id="KW-0645">Protease</keyword>
<evidence type="ECO:0000256" key="2">
    <source>
        <dbReference type="ARBA" id="ARBA00022670"/>
    </source>
</evidence>
<evidence type="ECO:0000313" key="6">
    <source>
        <dbReference type="EMBL" id="EQB33292.1"/>
    </source>
</evidence>
<evidence type="ECO:0000256" key="4">
    <source>
        <dbReference type="ARBA" id="ARBA00022807"/>
    </source>
</evidence>
<reference evidence="6 7" key="1">
    <citation type="journal article" date="2013" name="Genome Announc.">
        <title>Draft Genome Sequence of Sphingobium ummariense Strain RL-3, a Hexachlorocyclohexane-Degrading Bacterium.</title>
        <authorList>
            <person name="Kohli P."/>
            <person name="Dua A."/>
            <person name="Sangwan N."/>
            <person name="Oldach P."/>
            <person name="Khurana J.P."/>
            <person name="Lal R."/>
        </authorList>
    </citation>
    <scope>NUCLEOTIDE SEQUENCE [LARGE SCALE GENOMIC DNA]</scope>
    <source>
        <strain evidence="6 7">RL-3</strain>
    </source>
</reference>
<name>T0J8Y2_9SPHN</name>
<protein>
    <recommendedName>
        <fullName evidence="5">NlpC/P60 domain-containing protein</fullName>
    </recommendedName>
</protein>
<dbReference type="Gene3D" id="3.90.1720.10">
    <property type="entry name" value="endopeptidase domain like (from Nostoc punctiforme)"/>
    <property type="match status" value="1"/>
</dbReference>
<feature type="domain" description="NlpC/P60" evidence="5">
    <location>
        <begin position="4"/>
        <end position="138"/>
    </location>
</feature>
<dbReference type="Proteomes" id="UP000015523">
    <property type="component" value="Unassembled WGS sequence"/>
</dbReference>
<evidence type="ECO:0000256" key="1">
    <source>
        <dbReference type="ARBA" id="ARBA00007074"/>
    </source>
</evidence>
<evidence type="ECO:0000313" key="7">
    <source>
        <dbReference type="Proteomes" id="UP000015523"/>
    </source>
</evidence>
<proteinExistence type="inferred from homology"/>
<keyword evidence="4" id="KW-0788">Thiol protease</keyword>
<dbReference type="InterPro" id="IPR038765">
    <property type="entry name" value="Papain-like_cys_pep_sf"/>
</dbReference>
<dbReference type="PROSITE" id="PS51935">
    <property type="entry name" value="NLPC_P60"/>
    <property type="match status" value="1"/>
</dbReference>
<dbReference type="SUPFAM" id="SSF54001">
    <property type="entry name" value="Cysteine proteinases"/>
    <property type="match status" value="1"/>
</dbReference>
<sequence>MSSAERAATVVAAARALVGVRFRLHGRSAATGLDCVGLAAVALERAGHGGAVPTRYGLRLSRTAPVEQWLREAGLWPVEDAGPGDLALVRPGPMQLHLMIVVPGGFVHAHAGLGRVVEMPGGSPWPVLGWWRPGEGPA</sequence>
<dbReference type="EMBL" id="AUWY01000046">
    <property type="protein sequence ID" value="EQB33292.1"/>
    <property type="molecule type" value="Genomic_DNA"/>
</dbReference>
<dbReference type="PATRIC" id="fig|1346791.3.peg.958"/>
<keyword evidence="7" id="KW-1185">Reference proteome</keyword>
<gene>
    <name evidence="6" type="ORF">M529_04985</name>
</gene>
<keyword evidence="3" id="KW-0378">Hydrolase</keyword>
<dbReference type="RefSeq" id="WP_021316937.1">
    <property type="nucleotide sequence ID" value="NZ_AUWY01000046.1"/>
</dbReference>
<dbReference type="AlphaFoldDB" id="T0J8Y2"/>
<organism evidence="6 7">
    <name type="scientific">Sphingobium ummariense RL-3</name>
    <dbReference type="NCBI Taxonomy" id="1346791"/>
    <lineage>
        <taxon>Bacteria</taxon>
        <taxon>Pseudomonadati</taxon>
        <taxon>Pseudomonadota</taxon>
        <taxon>Alphaproteobacteria</taxon>
        <taxon>Sphingomonadales</taxon>
        <taxon>Sphingomonadaceae</taxon>
        <taxon>Sphingobium</taxon>
    </lineage>
</organism>
<dbReference type="STRING" id="1346791.M529_04985"/>
<comment type="similarity">
    <text evidence="1">Belongs to the peptidase C40 family.</text>
</comment>
<accession>T0J8Y2</accession>